<protein>
    <submittedName>
        <fullName evidence="1">Uncharacterized protein</fullName>
    </submittedName>
</protein>
<dbReference type="Proteomes" id="UP000646548">
    <property type="component" value="Unassembled WGS sequence"/>
</dbReference>
<proteinExistence type="predicted"/>
<comment type="caution">
    <text evidence="1">The sequence shown here is derived from an EMBL/GenBank/DDBJ whole genome shotgun (WGS) entry which is preliminary data.</text>
</comment>
<sequence>MAGMGMMTLPSRSERTARALASSTHANLLEAVTVIGSKMLMFVGAPMNGGPHNL</sequence>
<organism evidence="1 2">
    <name type="scientific">Oryzias melastigma</name>
    <name type="common">Marine medaka</name>
    <dbReference type="NCBI Taxonomy" id="30732"/>
    <lineage>
        <taxon>Eukaryota</taxon>
        <taxon>Metazoa</taxon>
        <taxon>Chordata</taxon>
        <taxon>Craniata</taxon>
        <taxon>Vertebrata</taxon>
        <taxon>Euteleostomi</taxon>
        <taxon>Actinopterygii</taxon>
        <taxon>Neopterygii</taxon>
        <taxon>Teleostei</taxon>
        <taxon>Neoteleostei</taxon>
        <taxon>Acanthomorphata</taxon>
        <taxon>Ovalentaria</taxon>
        <taxon>Atherinomorphae</taxon>
        <taxon>Beloniformes</taxon>
        <taxon>Adrianichthyidae</taxon>
        <taxon>Oryziinae</taxon>
        <taxon>Oryzias</taxon>
    </lineage>
</organism>
<dbReference type="AlphaFoldDB" id="A0A834CBQ6"/>
<dbReference type="EMBL" id="WKFB01000384">
    <property type="protein sequence ID" value="KAF6724748.1"/>
    <property type="molecule type" value="Genomic_DNA"/>
</dbReference>
<accession>A0A834CBQ6</accession>
<evidence type="ECO:0000313" key="2">
    <source>
        <dbReference type="Proteomes" id="UP000646548"/>
    </source>
</evidence>
<name>A0A834CBQ6_ORYME</name>
<reference evidence="1" key="1">
    <citation type="journal article" name="BMC Genomics">
        <title>Long-read sequencing and de novo genome assembly of marine medaka (Oryzias melastigma).</title>
        <authorList>
            <person name="Liang P."/>
            <person name="Saqib H.S.A."/>
            <person name="Ni X."/>
            <person name="Shen Y."/>
        </authorList>
    </citation>
    <scope>NUCLEOTIDE SEQUENCE</scope>
    <source>
        <strain evidence="1">Bigg-433</strain>
    </source>
</reference>
<gene>
    <name evidence="1" type="ORF">FQA47_009728</name>
</gene>
<evidence type="ECO:0000313" key="1">
    <source>
        <dbReference type="EMBL" id="KAF6724748.1"/>
    </source>
</evidence>